<proteinExistence type="predicted"/>
<protein>
    <submittedName>
        <fullName evidence="1">Uncharacterized protein</fullName>
    </submittedName>
</protein>
<dbReference type="EMBL" id="VFPV01000003">
    <property type="protein sequence ID" value="TQN01228.1"/>
    <property type="molecule type" value="Genomic_DNA"/>
</dbReference>
<dbReference type="Proteomes" id="UP000316993">
    <property type="component" value="Unassembled WGS sequence"/>
</dbReference>
<name>A0A543L1N0_9BURK</name>
<evidence type="ECO:0000313" key="1">
    <source>
        <dbReference type="EMBL" id="TQN01228.1"/>
    </source>
</evidence>
<dbReference type="RefSeq" id="WP_278187086.1">
    <property type="nucleotide sequence ID" value="NZ_JAFMZA010000004.1"/>
</dbReference>
<sequence length="40" mass="4572">MQQLTVVNALIWTWAQVPLVQCHCTCSPEPRCSANRVERC</sequence>
<dbReference type="AlphaFoldDB" id="A0A543L1N0"/>
<organism evidence="1 2">
    <name type="scientific">Acidovorax temperans</name>
    <dbReference type="NCBI Taxonomy" id="80878"/>
    <lineage>
        <taxon>Bacteria</taxon>
        <taxon>Pseudomonadati</taxon>
        <taxon>Pseudomonadota</taxon>
        <taxon>Betaproteobacteria</taxon>
        <taxon>Burkholderiales</taxon>
        <taxon>Comamonadaceae</taxon>
        <taxon>Acidovorax</taxon>
    </lineage>
</organism>
<accession>A0A543L1N0</accession>
<evidence type="ECO:0000313" key="2">
    <source>
        <dbReference type="Proteomes" id="UP000316993"/>
    </source>
</evidence>
<gene>
    <name evidence="1" type="ORF">BDD18_3179</name>
</gene>
<reference evidence="1 2" key="1">
    <citation type="submission" date="2019-06" db="EMBL/GenBank/DDBJ databases">
        <title>Genomic Encyclopedia of Archaeal and Bacterial Type Strains, Phase II (KMG-II): from individual species to whole genera.</title>
        <authorList>
            <person name="Goeker M."/>
        </authorList>
    </citation>
    <scope>NUCLEOTIDE SEQUENCE [LARGE SCALE GENOMIC DNA]</scope>
    <source>
        <strain evidence="1 2">DSM 7270</strain>
    </source>
</reference>
<comment type="caution">
    <text evidence="1">The sequence shown here is derived from an EMBL/GenBank/DDBJ whole genome shotgun (WGS) entry which is preliminary data.</text>
</comment>